<dbReference type="PANTHER" id="PTHR33677:SF3">
    <property type="entry name" value="COPPER-SENSING TRANSCRIPTIONAL REPRESSOR RICR"/>
    <property type="match status" value="1"/>
</dbReference>
<evidence type="ECO:0000313" key="1">
    <source>
        <dbReference type="EMBL" id="MCL1630679.1"/>
    </source>
</evidence>
<dbReference type="Pfam" id="PF02583">
    <property type="entry name" value="Trns_repr_metal"/>
    <property type="match status" value="1"/>
</dbReference>
<protein>
    <submittedName>
        <fullName evidence="1">Metal-sensitive transcriptional regulator</fullName>
    </submittedName>
</protein>
<dbReference type="InterPro" id="IPR038390">
    <property type="entry name" value="Metal_Tscrpt_repr_sf"/>
</dbReference>
<dbReference type="Gene3D" id="1.20.58.1000">
    <property type="entry name" value="Metal-sensitive repressor, helix protomer"/>
    <property type="match status" value="1"/>
</dbReference>
<dbReference type="Proteomes" id="UP001203004">
    <property type="component" value="Unassembled WGS sequence"/>
</dbReference>
<dbReference type="PANTHER" id="PTHR33677">
    <property type="entry name" value="TRANSCRIPTIONAL REPRESSOR FRMR-RELATED"/>
    <property type="match status" value="1"/>
</dbReference>
<name>A0ABT0M8T7_9BACL</name>
<reference evidence="1 2" key="1">
    <citation type="submission" date="2022-05" db="EMBL/GenBank/DDBJ databases">
        <title>Sporolactobacillus sp nov CPB3-1, isolated from tree bark (Mangifera indica L.).</title>
        <authorList>
            <person name="Phuengjayaem S."/>
            <person name="Tanasupawat S."/>
        </authorList>
    </citation>
    <scope>NUCLEOTIDE SEQUENCE [LARGE SCALE GENOMIC DNA]</scope>
    <source>
        <strain evidence="1 2">CPB3-1</strain>
    </source>
</reference>
<dbReference type="EMBL" id="JAMAST010000001">
    <property type="protein sequence ID" value="MCL1630679.1"/>
    <property type="molecule type" value="Genomic_DNA"/>
</dbReference>
<evidence type="ECO:0000313" key="2">
    <source>
        <dbReference type="Proteomes" id="UP001203004"/>
    </source>
</evidence>
<proteinExistence type="predicted"/>
<dbReference type="InterPro" id="IPR003735">
    <property type="entry name" value="Metal_Tscrpt_repr"/>
</dbReference>
<sequence>MPLVPRTSEEKRKILNRLKRVAGQVHGIEKMVDEDRYCVDILIQLSAIQAALKKISFSVLERHAKSCVTKAVKEGRGEEQINELVNVLKHFK</sequence>
<organism evidence="1 2">
    <name type="scientific">Sporolactobacillus mangiferae</name>
    <dbReference type="NCBI Taxonomy" id="2940498"/>
    <lineage>
        <taxon>Bacteria</taxon>
        <taxon>Bacillati</taxon>
        <taxon>Bacillota</taxon>
        <taxon>Bacilli</taxon>
        <taxon>Bacillales</taxon>
        <taxon>Sporolactobacillaceae</taxon>
        <taxon>Sporolactobacillus</taxon>
    </lineage>
</organism>
<dbReference type="CDD" id="cd10148">
    <property type="entry name" value="CsoR-like_DUF156"/>
    <property type="match status" value="1"/>
</dbReference>
<comment type="caution">
    <text evidence="1">The sequence shown here is derived from an EMBL/GenBank/DDBJ whole genome shotgun (WGS) entry which is preliminary data.</text>
</comment>
<keyword evidence="2" id="KW-1185">Reference proteome</keyword>
<accession>A0ABT0M8T7</accession>
<gene>
    <name evidence="1" type="ORF">M3N64_01755</name>
</gene>